<dbReference type="Proteomes" id="UP000308197">
    <property type="component" value="Unassembled WGS sequence"/>
</dbReference>
<name>A0A5C3PTT0_9APHY</name>
<dbReference type="AlphaFoldDB" id="A0A5C3PTT0"/>
<protein>
    <submittedName>
        <fullName evidence="1">Uncharacterized protein</fullName>
    </submittedName>
</protein>
<gene>
    <name evidence="1" type="ORF">K466DRAFT_182230</name>
</gene>
<evidence type="ECO:0000313" key="1">
    <source>
        <dbReference type="EMBL" id="TFK92922.1"/>
    </source>
</evidence>
<dbReference type="EMBL" id="ML210990">
    <property type="protein sequence ID" value="TFK92922.1"/>
    <property type="molecule type" value="Genomic_DNA"/>
</dbReference>
<reference evidence="1 2" key="1">
    <citation type="journal article" date="2019" name="Nat. Ecol. Evol.">
        <title>Megaphylogeny resolves global patterns of mushroom evolution.</title>
        <authorList>
            <person name="Varga T."/>
            <person name="Krizsan K."/>
            <person name="Foldi C."/>
            <person name="Dima B."/>
            <person name="Sanchez-Garcia M."/>
            <person name="Sanchez-Ramirez S."/>
            <person name="Szollosi G.J."/>
            <person name="Szarkandi J.G."/>
            <person name="Papp V."/>
            <person name="Albert L."/>
            <person name="Andreopoulos W."/>
            <person name="Angelini C."/>
            <person name="Antonin V."/>
            <person name="Barry K.W."/>
            <person name="Bougher N.L."/>
            <person name="Buchanan P."/>
            <person name="Buyck B."/>
            <person name="Bense V."/>
            <person name="Catcheside P."/>
            <person name="Chovatia M."/>
            <person name="Cooper J."/>
            <person name="Damon W."/>
            <person name="Desjardin D."/>
            <person name="Finy P."/>
            <person name="Geml J."/>
            <person name="Haridas S."/>
            <person name="Hughes K."/>
            <person name="Justo A."/>
            <person name="Karasinski D."/>
            <person name="Kautmanova I."/>
            <person name="Kiss B."/>
            <person name="Kocsube S."/>
            <person name="Kotiranta H."/>
            <person name="LaButti K.M."/>
            <person name="Lechner B.E."/>
            <person name="Liimatainen K."/>
            <person name="Lipzen A."/>
            <person name="Lukacs Z."/>
            <person name="Mihaltcheva S."/>
            <person name="Morgado L.N."/>
            <person name="Niskanen T."/>
            <person name="Noordeloos M.E."/>
            <person name="Ohm R.A."/>
            <person name="Ortiz-Santana B."/>
            <person name="Ovrebo C."/>
            <person name="Racz N."/>
            <person name="Riley R."/>
            <person name="Savchenko A."/>
            <person name="Shiryaev A."/>
            <person name="Soop K."/>
            <person name="Spirin V."/>
            <person name="Szebenyi C."/>
            <person name="Tomsovsky M."/>
            <person name="Tulloss R.E."/>
            <person name="Uehling J."/>
            <person name="Grigoriev I.V."/>
            <person name="Vagvolgyi C."/>
            <person name="Papp T."/>
            <person name="Martin F.M."/>
            <person name="Miettinen O."/>
            <person name="Hibbett D.S."/>
            <person name="Nagy L.G."/>
        </authorList>
    </citation>
    <scope>NUCLEOTIDE SEQUENCE [LARGE SCALE GENOMIC DNA]</scope>
    <source>
        <strain evidence="1 2">HHB13444</strain>
    </source>
</reference>
<sequence>MEVERKYRAALVMYTWGETAKEQENNILHQCLQVAAHKYVVGVAPRGGAVHGDTIHGGGLQLHASVSLARGHGREITTRNLRSASCQYQSPPRPRQQYSLQDSSYDTVQAGPRSGVLVDRNAARQVDVGDGVGEERCGEVVHGGEIVCGNYRQ</sequence>
<organism evidence="1 2">
    <name type="scientific">Polyporus arcularius HHB13444</name>
    <dbReference type="NCBI Taxonomy" id="1314778"/>
    <lineage>
        <taxon>Eukaryota</taxon>
        <taxon>Fungi</taxon>
        <taxon>Dikarya</taxon>
        <taxon>Basidiomycota</taxon>
        <taxon>Agaricomycotina</taxon>
        <taxon>Agaricomycetes</taxon>
        <taxon>Polyporales</taxon>
        <taxon>Polyporaceae</taxon>
        <taxon>Polyporus</taxon>
    </lineage>
</organism>
<evidence type="ECO:0000313" key="2">
    <source>
        <dbReference type="Proteomes" id="UP000308197"/>
    </source>
</evidence>
<proteinExistence type="predicted"/>
<keyword evidence="2" id="KW-1185">Reference proteome</keyword>
<accession>A0A5C3PTT0</accession>
<dbReference type="InParanoid" id="A0A5C3PTT0"/>